<reference evidence="2" key="1">
    <citation type="submission" date="2021-08" db="EMBL/GenBank/DDBJ databases">
        <title>Chromosome-Level Trichoderma cornu-damae using Hi-C Data.</title>
        <authorList>
            <person name="Kim C.S."/>
        </authorList>
    </citation>
    <scope>NUCLEOTIDE SEQUENCE</scope>
    <source>
        <strain evidence="2">KA19-0412C</strain>
    </source>
</reference>
<dbReference type="Proteomes" id="UP000827724">
    <property type="component" value="Unassembled WGS sequence"/>
</dbReference>
<evidence type="ECO:0000313" key="3">
    <source>
        <dbReference type="Proteomes" id="UP000827724"/>
    </source>
</evidence>
<evidence type="ECO:0000256" key="1">
    <source>
        <dbReference type="SAM" id="MobiDB-lite"/>
    </source>
</evidence>
<feature type="compositionally biased region" description="Low complexity" evidence="1">
    <location>
        <begin position="81"/>
        <end position="93"/>
    </location>
</feature>
<proteinExistence type="predicted"/>
<name>A0A9P8QK48_9HYPO</name>
<feature type="region of interest" description="Disordered" evidence="1">
    <location>
        <begin position="72"/>
        <end position="152"/>
    </location>
</feature>
<comment type="caution">
    <text evidence="2">The sequence shown here is derived from an EMBL/GenBank/DDBJ whole genome shotgun (WGS) entry which is preliminary data.</text>
</comment>
<sequence>MSFHHGKRAEPVHGAMPRRSPDTSPRSHEGDDWDDWEDDDVVTLIDVDETPSVEPPVRKSFLSSNALLDMGAGSSAANTRSPSPLESDCSSVSSDDDISPMDTDPRPGLLAPPPTPATILAKAAKHPSVKIPMRRSTAKGNRPASRKPPKQRNAKLGIRLITDMTKLRRQNHMANQAKSPARRAPKFADAAALRALEGSPNPQSVGNWSWLRKDNNDGGRVVASPSPLGDAQSPDGQLSPEDRPIVIGIALPSDEVTSRGIDPLTATVNNIETPSGMGNPYPFAFQGTSDRANLPPSSGQLKSVWSPDTPDTASSFSTIRYPSSVYSQASMPGIMGLGLRDNEVPPVPALPANYKRTTVAHQRPGGTEQRKNTEEEEESGTPCTLFEEDGVTPLKSPAGKRSALTPESVRGWWDHHLTEKRNRRTSPRL</sequence>
<keyword evidence="3" id="KW-1185">Reference proteome</keyword>
<evidence type="ECO:0000313" key="2">
    <source>
        <dbReference type="EMBL" id="KAH6606646.1"/>
    </source>
</evidence>
<dbReference type="AlphaFoldDB" id="A0A9P8QK48"/>
<feature type="region of interest" description="Disordered" evidence="1">
    <location>
        <begin position="197"/>
        <end position="241"/>
    </location>
</feature>
<organism evidence="2 3">
    <name type="scientific">Trichoderma cornu-damae</name>
    <dbReference type="NCBI Taxonomy" id="654480"/>
    <lineage>
        <taxon>Eukaryota</taxon>
        <taxon>Fungi</taxon>
        <taxon>Dikarya</taxon>
        <taxon>Ascomycota</taxon>
        <taxon>Pezizomycotina</taxon>
        <taxon>Sordariomycetes</taxon>
        <taxon>Hypocreomycetidae</taxon>
        <taxon>Hypocreales</taxon>
        <taxon>Hypocreaceae</taxon>
        <taxon>Trichoderma</taxon>
    </lineage>
</organism>
<protein>
    <submittedName>
        <fullName evidence="2">Uncharacterized protein</fullName>
    </submittedName>
</protein>
<dbReference type="EMBL" id="JAIWOZ010000004">
    <property type="protein sequence ID" value="KAH6606646.1"/>
    <property type="molecule type" value="Genomic_DNA"/>
</dbReference>
<feature type="compositionally biased region" description="Basic residues" evidence="1">
    <location>
        <begin position="123"/>
        <end position="137"/>
    </location>
</feature>
<accession>A0A9P8QK48</accession>
<feature type="compositionally biased region" description="Basic and acidic residues" evidence="1">
    <location>
        <begin position="19"/>
        <end position="30"/>
    </location>
</feature>
<dbReference type="OrthoDB" id="10259622at2759"/>
<feature type="region of interest" description="Disordered" evidence="1">
    <location>
        <begin position="1"/>
        <end position="59"/>
    </location>
</feature>
<gene>
    <name evidence="2" type="ORF">Trco_005799</name>
</gene>
<feature type="region of interest" description="Disordered" evidence="1">
    <location>
        <begin position="357"/>
        <end position="429"/>
    </location>
</feature>
<feature type="compositionally biased region" description="Low complexity" evidence="1">
    <location>
        <begin position="100"/>
        <end position="109"/>
    </location>
</feature>
<feature type="compositionally biased region" description="Acidic residues" evidence="1">
    <location>
        <begin position="31"/>
        <end position="51"/>
    </location>
</feature>